<comment type="caution">
    <text evidence="3">The sequence shown here is derived from an EMBL/GenBank/DDBJ whole genome shotgun (WGS) entry which is preliminary data.</text>
</comment>
<feature type="signal peptide" evidence="1">
    <location>
        <begin position="1"/>
        <end position="20"/>
    </location>
</feature>
<name>A0A2S9QIW7_9HYPH</name>
<gene>
    <name evidence="3" type="ORF">C5L14_01485</name>
</gene>
<dbReference type="RefSeq" id="WP_068290161.1">
    <property type="nucleotide sequence ID" value="NZ_PUEJ01000001.1"/>
</dbReference>
<sequence>MGRIVGALAGLLLLAGVASAQTTSTALPPQGSLKLSQIIAKVEARDGFAYISEIEWSQSGYYEVTYMTTDKAKVELHLDPMSGATR</sequence>
<dbReference type="InterPro" id="IPR025711">
    <property type="entry name" value="PepSY"/>
</dbReference>
<evidence type="ECO:0000313" key="4">
    <source>
        <dbReference type="Proteomes" id="UP000237682"/>
    </source>
</evidence>
<accession>A0A2S9QIW7</accession>
<protein>
    <recommendedName>
        <fullName evidence="2">PepSY domain-containing protein</fullName>
    </recommendedName>
</protein>
<dbReference type="Proteomes" id="UP000237682">
    <property type="component" value="Unassembled WGS sequence"/>
</dbReference>
<dbReference type="AlphaFoldDB" id="A0A2S9QIW7"/>
<evidence type="ECO:0000313" key="3">
    <source>
        <dbReference type="EMBL" id="PRH89294.1"/>
    </source>
</evidence>
<proteinExistence type="predicted"/>
<keyword evidence="4" id="KW-1185">Reference proteome</keyword>
<organism evidence="3 4">
    <name type="scientific">Labrys okinawensis</name>
    <dbReference type="NCBI Taxonomy" id="346911"/>
    <lineage>
        <taxon>Bacteria</taxon>
        <taxon>Pseudomonadati</taxon>
        <taxon>Pseudomonadota</taxon>
        <taxon>Alphaproteobacteria</taxon>
        <taxon>Hyphomicrobiales</taxon>
        <taxon>Xanthobacteraceae</taxon>
        <taxon>Labrys</taxon>
    </lineage>
</organism>
<dbReference type="OrthoDB" id="8099763at2"/>
<feature type="chain" id="PRO_5015684762" description="PepSY domain-containing protein" evidence="1">
    <location>
        <begin position="21"/>
        <end position="86"/>
    </location>
</feature>
<evidence type="ECO:0000256" key="1">
    <source>
        <dbReference type="SAM" id="SignalP"/>
    </source>
</evidence>
<dbReference type="EMBL" id="PUEJ01000001">
    <property type="protein sequence ID" value="PRH89294.1"/>
    <property type="molecule type" value="Genomic_DNA"/>
</dbReference>
<keyword evidence="1" id="KW-0732">Signal</keyword>
<evidence type="ECO:0000259" key="2">
    <source>
        <dbReference type="Pfam" id="PF13670"/>
    </source>
</evidence>
<reference evidence="3 4" key="1">
    <citation type="submission" date="2018-02" db="EMBL/GenBank/DDBJ databases">
        <title>Whole genome sequencing of endophytic bacterium.</title>
        <authorList>
            <person name="Eedara R."/>
            <person name="Podile A.R."/>
        </authorList>
    </citation>
    <scope>NUCLEOTIDE SEQUENCE [LARGE SCALE GENOMIC DNA]</scope>
    <source>
        <strain evidence="3 4">RP1T</strain>
    </source>
</reference>
<dbReference type="Pfam" id="PF13670">
    <property type="entry name" value="PepSY_2"/>
    <property type="match status" value="1"/>
</dbReference>
<feature type="domain" description="PepSY" evidence="2">
    <location>
        <begin position="7"/>
        <end position="84"/>
    </location>
</feature>